<feature type="compositionally biased region" description="Pro residues" evidence="1">
    <location>
        <begin position="14"/>
        <end position="25"/>
    </location>
</feature>
<feature type="region of interest" description="Disordered" evidence="1">
    <location>
        <begin position="1"/>
        <end position="37"/>
    </location>
</feature>
<dbReference type="EMBL" id="CAJPDR010000859">
    <property type="protein sequence ID" value="CAF9942995.1"/>
    <property type="molecule type" value="Genomic_DNA"/>
</dbReference>
<comment type="caution">
    <text evidence="2">The sequence shown here is derived from an EMBL/GenBank/DDBJ whole genome shotgun (WGS) entry which is preliminary data.</text>
</comment>
<sequence length="129" mass="14261">MPNPFEPLRSSPLAAPPLKPAPGFLPPDAFSRDQWPTWSDIESGIHDLIANTSSNNNNNNTNTTTATISPSNPSQQPHQPTSQQQPHQLPSQQQPHQLPSQQPTQRRPTISVPDARKRRLSKPADAQQQ</sequence>
<name>A0A8H3PKT7_9LECA</name>
<feature type="compositionally biased region" description="Low complexity" evidence="1">
    <location>
        <begin position="49"/>
        <end position="105"/>
    </location>
</feature>
<evidence type="ECO:0000313" key="2">
    <source>
        <dbReference type="EMBL" id="CAF9942995.1"/>
    </source>
</evidence>
<keyword evidence="3" id="KW-1185">Reference proteome</keyword>
<feature type="region of interest" description="Disordered" evidence="1">
    <location>
        <begin position="49"/>
        <end position="129"/>
    </location>
</feature>
<dbReference type="Proteomes" id="UP000664203">
    <property type="component" value="Unassembled WGS sequence"/>
</dbReference>
<gene>
    <name evidence="2" type="ORF">ALECFALPRED_010366</name>
</gene>
<dbReference type="AlphaFoldDB" id="A0A8H3PKT7"/>
<evidence type="ECO:0000256" key="1">
    <source>
        <dbReference type="SAM" id="MobiDB-lite"/>
    </source>
</evidence>
<evidence type="ECO:0000313" key="3">
    <source>
        <dbReference type="Proteomes" id="UP000664203"/>
    </source>
</evidence>
<protein>
    <submittedName>
        <fullName evidence="2">Uncharacterized protein</fullName>
    </submittedName>
</protein>
<accession>A0A8H3PKT7</accession>
<proteinExistence type="predicted"/>
<organism evidence="2 3">
    <name type="scientific">Alectoria fallacina</name>
    <dbReference type="NCBI Taxonomy" id="1903189"/>
    <lineage>
        <taxon>Eukaryota</taxon>
        <taxon>Fungi</taxon>
        <taxon>Dikarya</taxon>
        <taxon>Ascomycota</taxon>
        <taxon>Pezizomycotina</taxon>
        <taxon>Lecanoromycetes</taxon>
        <taxon>OSLEUM clade</taxon>
        <taxon>Lecanoromycetidae</taxon>
        <taxon>Lecanorales</taxon>
        <taxon>Lecanorineae</taxon>
        <taxon>Parmeliaceae</taxon>
        <taxon>Alectoria</taxon>
    </lineage>
</organism>
<reference evidence="2" key="1">
    <citation type="submission" date="2021-03" db="EMBL/GenBank/DDBJ databases">
        <authorList>
            <person name="Tagirdzhanova G."/>
        </authorList>
    </citation>
    <scope>NUCLEOTIDE SEQUENCE</scope>
</reference>